<feature type="transmembrane region" description="Helical" evidence="1">
    <location>
        <begin position="234"/>
        <end position="256"/>
    </location>
</feature>
<proteinExistence type="predicted"/>
<feature type="transmembrane region" description="Helical" evidence="1">
    <location>
        <begin position="65"/>
        <end position="83"/>
    </location>
</feature>
<dbReference type="AlphaFoldDB" id="A0A1F5E386"/>
<name>A0A1F5E386_9BACT</name>
<feature type="transmembrane region" description="Helical" evidence="1">
    <location>
        <begin position="198"/>
        <end position="222"/>
    </location>
</feature>
<evidence type="ECO:0008006" key="4">
    <source>
        <dbReference type="Google" id="ProtNLM"/>
    </source>
</evidence>
<dbReference type="PANTHER" id="PTHR36833:SF1">
    <property type="entry name" value="INTEGRAL MEMBRANE TRANSPORT PROTEIN"/>
    <property type="match status" value="1"/>
</dbReference>
<comment type="caution">
    <text evidence="2">The sequence shown here is derived from an EMBL/GenBank/DDBJ whole genome shotgun (WGS) entry which is preliminary data.</text>
</comment>
<protein>
    <recommendedName>
        <fullName evidence="4">ABC transporter permease</fullName>
    </recommendedName>
</protein>
<dbReference type="PANTHER" id="PTHR36833">
    <property type="entry name" value="SLR0610 PROTEIN-RELATED"/>
    <property type="match status" value="1"/>
</dbReference>
<organism evidence="2 3">
    <name type="scientific">Candidatus Beckwithbacteria bacterium RBG_13_42_9</name>
    <dbReference type="NCBI Taxonomy" id="1797457"/>
    <lineage>
        <taxon>Bacteria</taxon>
        <taxon>Candidatus Beckwithiibacteriota</taxon>
    </lineage>
</organism>
<dbReference type="InterPro" id="IPR010390">
    <property type="entry name" value="ABC-2_transporter-like"/>
</dbReference>
<reference evidence="2 3" key="1">
    <citation type="journal article" date="2016" name="Nat. Commun.">
        <title>Thousands of microbial genomes shed light on interconnected biogeochemical processes in an aquifer system.</title>
        <authorList>
            <person name="Anantharaman K."/>
            <person name="Brown C.T."/>
            <person name="Hug L.A."/>
            <person name="Sharon I."/>
            <person name="Castelle C.J."/>
            <person name="Probst A.J."/>
            <person name="Thomas B.C."/>
            <person name="Singh A."/>
            <person name="Wilkins M.J."/>
            <person name="Karaoz U."/>
            <person name="Brodie E.L."/>
            <person name="Williams K.H."/>
            <person name="Hubbard S.S."/>
            <person name="Banfield J.F."/>
        </authorList>
    </citation>
    <scope>NUCLEOTIDE SEQUENCE [LARGE SCALE GENOMIC DNA]</scope>
</reference>
<evidence type="ECO:0000256" key="1">
    <source>
        <dbReference type="SAM" id="Phobius"/>
    </source>
</evidence>
<evidence type="ECO:0000313" key="3">
    <source>
        <dbReference type="Proteomes" id="UP000177006"/>
    </source>
</evidence>
<gene>
    <name evidence="2" type="ORF">A2160_00930</name>
</gene>
<feature type="transmembrane region" description="Helical" evidence="1">
    <location>
        <begin position="125"/>
        <end position="145"/>
    </location>
</feature>
<evidence type="ECO:0000313" key="2">
    <source>
        <dbReference type="EMBL" id="OGD61842.1"/>
    </source>
</evidence>
<accession>A0A1F5E386</accession>
<dbReference type="Pfam" id="PF06182">
    <property type="entry name" value="ABC2_membrane_6"/>
    <property type="match status" value="1"/>
</dbReference>
<dbReference type="STRING" id="1797457.A2160_00930"/>
<keyword evidence="1" id="KW-0472">Membrane</keyword>
<dbReference type="EMBL" id="MEZK01000031">
    <property type="protein sequence ID" value="OGD61842.1"/>
    <property type="molecule type" value="Genomic_DNA"/>
</dbReference>
<feature type="transmembrane region" description="Helical" evidence="1">
    <location>
        <begin position="151"/>
        <end position="177"/>
    </location>
</feature>
<sequence length="264" mass="30819">MNLKRYFSLFGAFFRFSFYSETAFRGNLLFWTTENLLWLGLSFIGIELIYGQVNNFAGWDKNQAFLIIFISALFHDLCWTFIFRNLHEFSGLVREGRLDQLLLRPVNLRFLLSCRIFEFDHYVRIILEFFLIYRYTLLAGGYFSLSNLVMAISLFACGLIIFYSLFFALTVTNIWFINLANLIDFFNDLKEVGSKPTYIFKEGLFIFFAYILPVGFIATFPAEALLGKITLEKVILAPFLAFVFLWGSQKFFTFALKYYSSASS</sequence>
<keyword evidence="1" id="KW-1133">Transmembrane helix</keyword>
<feature type="transmembrane region" description="Helical" evidence="1">
    <location>
        <begin position="36"/>
        <end position="53"/>
    </location>
</feature>
<dbReference type="Proteomes" id="UP000177006">
    <property type="component" value="Unassembled WGS sequence"/>
</dbReference>
<keyword evidence="1" id="KW-0812">Transmembrane</keyword>